<evidence type="ECO:0000313" key="3">
    <source>
        <dbReference type="Proteomes" id="UP000006875"/>
    </source>
</evidence>
<protein>
    <submittedName>
        <fullName evidence="2">Uncharacterized MobA-related protein</fullName>
    </submittedName>
</protein>
<feature type="domain" description="MobA-like NTP transferase" evidence="1">
    <location>
        <begin position="111"/>
        <end position="266"/>
    </location>
</feature>
<proteinExistence type="predicted"/>
<evidence type="ECO:0000313" key="2">
    <source>
        <dbReference type="EMBL" id="ADO82871.1"/>
    </source>
</evidence>
<dbReference type="GO" id="GO:0016779">
    <property type="term" value="F:nucleotidyltransferase activity"/>
    <property type="evidence" value="ECO:0007669"/>
    <property type="project" value="UniProtKB-ARBA"/>
</dbReference>
<dbReference type="SUPFAM" id="SSF53448">
    <property type="entry name" value="Nucleotide-diphospho-sugar transferases"/>
    <property type="match status" value="1"/>
</dbReference>
<dbReference type="Gene3D" id="3.90.550.10">
    <property type="entry name" value="Spore Coat Polysaccharide Biosynthesis Protein SpsA, Chain A"/>
    <property type="match status" value="1"/>
</dbReference>
<name>E3H7H5_ILYPC</name>
<dbReference type="PANTHER" id="PTHR43777:SF1">
    <property type="entry name" value="MOLYBDENUM COFACTOR CYTIDYLYLTRANSFERASE"/>
    <property type="match status" value="1"/>
</dbReference>
<gene>
    <name evidence="2" type="ordered locus">Ilyop_1090</name>
</gene>
<accession>E3H7H5</accession>
<dbReference type="KEGG" id="ipo:Ilyop_1090"/>
<dbReference type="HOGENOM" id="CLU_929924_0_0_0"/>
<evidence type="ECO:0000259" key="1">
    <source>
        <dbReference type="Pfam" id="PF12804"/>
    </source>
</evidence>
<dbReference type="Pfam" id="PF12804">
    <property type="entry name" value="NTP_transf_3"/>
    <property type="match status" value="1"/>
</dbReference>
<keyword evidence="3" id="KW-1185">Reference proteome</keyword>
<dbReference type="Proteomes" id="UP000006875">
    <property type="component" value="Chromosome"/>
</dbReference>
<sequence length="299" mass="34406">MEFFEMKKEDIITVTGDKTGLVFEINKESTGERISIREILLMAFGKVGDENNSYIIEKKGPIYEKIIFLDKIKELDSFETALKHCKTRYDEKIYMGNLQYGEIYRYNKVSAVIMASGFSKRMGENKLFIKFQGETMLERILKIISGIEFHEIILVGKDKATEKSAEKYKVKYIQNDNSNLGQSESVKLGVSHSTGESIVFFTVDQPLLSKEVVLGLMWEFYKKNIITLPVTDGQKSTPVFFPQEKKTELLKIEGDTGGREIIKRSSQINKVYFDDSLLFKDIDSFEDLEEIYEKMQGDS</sequence>
<organism evidence="2 3">
    <name type="scientific">Ilyobacter polytropus (strain ATCC 51220 / DSM 2926 / LMG 16218 / CuHBu1)</name>
    <dbReference type="NCBI Taxonomy" id="572544"/>
    <lineage>
        <taxon>Bacteria</taxon>
        <taxon>Fusobacteriati</taxon>
        <taxon>Fusobacteriota</taxon>
        <taxon>Fusobacteriia</taxon>
        <taxon>Fusobacteriales</taxon>
        <taxon>Fusobacteriaceae</taxon>
        <taxon>Ilyobacter</taxon>
    </lineage>
</organism>
<dbReference type="STRING" id="572544.Ilyop_1090"/>
<dbReference type="eggNOG" id="COG2068">
    <property type="taxonomic scope" value="Bacteria"/>
</dbReference>
<reference evidence="2 3" key="1">
    <citation type="journal article" date="2010" name="Stand. Genomic Sci.">
        <title>Complete genome sequence of Ilyobacter polytropus type strain (CuHbu1).</title>
        <authorList>
            <person name="Sikorski J."/>
            <person name="Chertkov O."/>
            <person name="Lapidus A."/>
            <person name="Nolan M."/>
            <person name="Lucas S."/>
            <person name="Del Rio T.G."/>
            <person name="Tice H."/>
            <person name="Cheng J.F."/>
            <person name="Tapia R."/>
            <person name="Han C."/>
            <person name="Goodwin L."/>
            <person name="Pitluck S."/>
            <person name="Liolios K."/>
            <person name="Ivanova N."/>
            <person name="Mavromatis K."/>
            <person name="Mikhailova N."/>
            <person name="Pati A."/>
            <person name="Chen A."/>
            <person name="Palaniappan K."/>
            <person name="Land M."/>
            <person name="Hauser L."/>
            <person name="Chang Y.J."/>
            <person name="Jeffries C.D."/>
            <person name="Brambilla E."/>
            <person name="Yasawong M."/>
            <person name="Rohde M."/>
            <person name="Pukall R."/>
            <person name="Spring S."/>
            <person name="Goker M."/>
            <person name="Woyke T."/>
            <person name="Bristow J."/>
            <person name="Eisen J.A."/>
            <person name="Markowitz V."/>
            <person name="Hugenholtz P."/>
            <person name="Kyrpides N.C."/>
            <person name="Klenk H.P."/>
        </authorList>
    </citation>
    <scope>NUCLEOTIDE SEQUENCE [LARGE SCALE GENOMIC DNA]</scope>
    <source>
        <strain evidence="3">ATCC 51220 / DSM 2926 / LMG 16218 / CuHBu1</strain>
    </source>
</reference>
<dbReference type="CDD" id="cd04182">
    <property type="entry name" value="GT_2_like_f"/>
    <property type="match status" value="1"/>
</dbReference>
<dbReference type="InterPro" id="IPR025877">
    <property type="entry name" value="MobA-like_NTP_Trfase"/>
</dbReference>
<dbReference type="InterPro" id="IPR029044">
    <property type="entry name" value="Nucleotide-diphossugar_trans"/>
</dbReference>
<dbReference type="AlphaFoldDB" id="E3H7H5"/>
<dbReference type="EMBL" id="CP002281">
    <property type="protein sequence ID" value="ADO82871.1"/>
    <property type="molecule type" value="Genomic_DNA"/>
</dbReference>
<dbReference type="PANTHER" id="PTHR43777">
    <property type="entry name" value="MOLYBDENUM COFACTOR CYTIDYLYLTRANSFERASE"/>
    <property type="match status" value="1"/>
</dbReference>